<proteinExistence type="predicted"/>
<reference evidence="1" key="1">
    <citation type="submission" date="2024-06" db="EMBL/GenBank/DDBJ databases">
        <authorList>
            <person name="Sun Y."/>
        </authorList>
    </citation>
    <scope>NUCLEOTIDE SEQUENCE</scope>
    <source>
        <strain evidence="1">IGA1.0</strain>
    </source>
</reference>
<dbReference type="AlphaFoldDB" id="A0AAU7QJC8"/>
<evidence type="ECO:0000313" key="1">
    <source>
        <dbReference type="EMBL" id="XBS89666.1"/>
    </source>
</evidence>
<gene>
    <name evidence="1" type="ORF">ABNK63_14885</name>
</gene>
<name>A0AAU7QJC8_9GAMM</name>
<dbReference type="RefSeq" id="WP_007809253.1">
    <property type="nucleotide sequence ID" value="NZ_CP157948.1"/>
</dbReference>
<sequence>MAVIWGEKIGGKHGSMTAEDIAAFITSKVGGGSPAWKASLLTAAGNVLGHDGRSNGSVVRHNGKSIRHITTGKGAGHVTLFFTLEPGEVGSVIGVGSHHDEKGASYDIDWHTPGWVVGKRVNL</sequence>
<organism evidence="1">
    <name type="scientific">Rhodanobacter sp. IGA1.0</name>
    <dbReference type="NCBI Taxonomy" id="3158582"/>
    <lineage>
        <taxon>Bacteria</taxon>
        <taxon>Pseudomonadati</taxon>
        <taxon>Pseudomonadota</taxon>
        <taxon>Gammaproteobacteria</taxon>
        <taxon>Lysobacterales</taxon>
        <taxon>Rhodanobacteraceae</taxon>
        <taxon>Rhodanobacter</taxon>
    </lineage>
</organism>
<accession>A0AAU7QJC8</accession>
<protein>
    <submittedName>
        <fullName evidence="1">Uncharacterized protein</fullName>
    </submittedName>
</protein>
<dbReference type="EMBL" id="CP157948">
    <property type="protein sequence ID" value="XBS89666.1"/>
    <property type="molecule type" value="Genomic_DNA"/>
</dbReference>